<evidence type="ECO:0000313" key="1">
    <source>
        <dbReference type="EMBL" id="JAD65907.1"/>
    </source>
</evidence>
<reference evidence="1" key="2">
    <citation type="journal article" date="2015" name="Data Brief">
        <title>Shoot transcriptome of the giant reed, Arundo donax.</title>
        <authorList>
            <person name="Barrero R.A."/>
            <person name="Guerrero F.D."/>
            <person name="Moolhuijzen P."/>
            <person name="Goolsby J.A."/>
            <person name="Tidwell J."/>
            <person name="Bellgard S.E."/>
            <person name="Bellgard M.I."/>
        </authorList>
    </citation>
    <scope>NUCLEOTIDE SEQUENCE</scope>
    <source>
        <tissue evidence="1">Shoot tissue taken approximately 20 cm above the soil surface</tissue>
    </source>
</reference>
<reference evidence="1" key="1">
    <citation type="submission" date="2014-09" db="EMBL/GenBank/DDBJ databases">
        <authorList>
            <person name="Magalhaes I.L.F."/>
            <person name="Oliveira U."/>
            <person name="Santos F.R."/>
            <person name="Vidigal T.H.D.A."/>
            <person name="Brescovit A.D."/>
            <person name="Santos A.J."/>
        </authorList>
    </citation>
    <scope>NUCLEOTIDE SEQUENCE</scope>
    <source>
        <tissue evidence="1">Shoot tissue taken approximately 20 cm above the soil surface</tissue>
    </source>
</reference>
<dbReference type="EMBL" id="GBRH01231988">
    <property type="protein sequence ID" value="JAD65907.1"/>
    <property type="molecule type" value="Transcribed_RNA"/>
</dbReference>
<protein>
    <submittedName>
        <fullName evidence="1">Uncharacterized protein</fullName>
    </submittedName>
</protein>
<proteinExistence type="predicted"/>
<accession>A0A0A9C2X7</accession>
<name>A0A0A9C2X7_ARUDO</name>
<organism evidence="1">
    <name type="scientific">Arundo donax</name>
    <name type="common">Giant reed</name>
    <name type="synonym">Donax arundinaceus</name>
    <dbReference type="NCBI Taxonomy" id="35708"/>
    <lineage>
        <taxon>Eukaryota</taxon>
        <taxon>Viridiplantae</taxon>
        <taxon>Streptophyta</taxon>
        <taxon>Embryophyta</taxon>
        <taxon>Tracheophyta</taxon>
        <taxon>Spermatophyta</taxon>
        <taxon>Magnoliopsida</taxon>
        <taxon>Liliopsida</taxon>
        <taxon>Poales</taxon>
        <taxon>Poaceae</taxon>
        <taxon>PACMAD clade</taxon>
        <taxon>Arundinoideae</taxon>
        <taxon>Arundineae</taxon>
        <taxon>Arundo</taxon>
    </lineage>
</organism>
<sequence length="32" mass="3739">MHEKSHQEIKDPKTNRNLCLAFCQLEILSPKS</sequence>
<dbReference type="AlphaFoldDB" id="A0A0A9C2X7"/>